<dbReference type="Gene3D" id="2.30.110.10">
    <property type="entry name" value="Electron Transport, Fmn-binding Protein, Chain A"/>
    <property type="match status" value="1"/>
</dbReference>
<reference evidence="1 2" key="1">
    <citation type="submission" date="2016-07" db="EMBL/GenBank/DDBJ databases">
        <title>Pervasive Adenine N6-methylation of Active Genes in Fungi.</title>
        <authorList>
            <consortium name="DOE Joint Genome Institute"/>
            <person name="Mondo S.J."/>
            <person name="Dannebaum R.O."/>
            <person name="Kuo R.C."/>
            <person name="Labutti K."/>
            <person name="Haridas S."/>
            <person name="Kuo A."/>
            <person name="Salamov A."/>
            <person name="Ahrendt S.R."/>
            <person name="Lipzen A."/>
            <person name="Sullivan W."/>
            <person name="Andreopoulos W.B."/>
            <person name="Clum A."/>
            <person name="Lindquist E."/>
            <person name="Daum C."/>
            <person name="Ramamoorthy G.K."/>
            <person name="Gryganskyi A."/>
            <person name="Culley D."/>
            <person name="Magnuson J.K."/>
            <person name="James T.Y."/>
            <person name="O'Malley M.A."/>
            <person name="Stajich J.E."/>
            <person name="Spatafora J.W."/>
            <person name="Visel A."/>
            <person name="Grigoriev I.V."/>
        </authorList>
    </citation>
    <scope>NUCLEOTIDE SEQUENCE [LARGE SCALE GENOMIC DNA]</scope>
    <source>
        <strain evidence="1 2">CBS 931.73</strain>
    </source>
</reference>
<accession>A0A1Y1Y6C6</accession>
<comment type="caution">
    <text evidence="1">The sequence shown here is derived from an EMBL/GenBank/DDBJ whole genome shotgun (WGS) entry which is preliminary data.</text>
</comment>
<organism evidence="1 2">
    <name type="scientific">Basidiobolus meristosporus CBS 931.73</name>
    <dbReference type="NCBI Taxonomy" id="1314790"/>
    <lineage>
        <taxon>Eukaryota</taxon>
        <taxon>Fungi</taxon>
        <taxon>Fungi incertae sedis</taxon>
        <taxon>Zoopagomycota</taxon>
        <taxon>Entomophthoromycotina</taxon>
        <taxon>Basidiobolomycetes</taxon>
        <taxon>Basidiobolales</taxon>
        <taxon>Basidiobolaceae</taxon>
        <taxon>Basidiobolus</taxon>
    </lineage>
</organism>
<proteinExistence type="predicted"/>
<evidence type="ECO:0000313" key="2">
    <source>
        <dbReference type="Proteomes" id="UP000193498"/>
    </source>
</evidence>
<dbReference type="EMBL" id="MCFE01000232">
    <property type="protein sequence ID" value="ORX93538.1"/>
    <property type="molecule type" value="Genomic_DNA"/>
</dbReference>
<dbReference type="AlphaFoldDB" id="A0A1Y1Y6C6"/>
<protein>
    <recommendedName>
        <fullName evidence="3">Pyridoxamine 5'-phosphate oxidase putative domain-containing protein</fullName>
    </recommendedName>
</protein>
<dbReference type="InParanoid" id="A0A1Y1Y6C6"/>
<dbReference type="STRING" id="1314790.A0A1Y1Y6C6"/>
<dbReference type="InterPro" id="IPR012349">
    <property type="entry name" value="Split_barrel_FMN-bd"/>
</dbReference>
<keyword evidence="2" id="KW-1185">Reference proteome</keyword>
<gene>
    <name evidence="1" type="ORF">K493DRAFT_284611</name>
</gene>
<name>A0A1Y1Y6C6_9FUNG</name>
<dbReference type="PANTHER" id="PTHR39336:SF1">
    <property type="entry name" value="PYRIDOXAMINE PHOSPHATE OXIDASE FAMILY PROTEIN (AFU_ORTHOLOGUE AFUA_6G11440)"/>
    <property type="match status" value="1"/>
</dbReference>
<evidence type="ECO:0008006" key="3">
    <source>
        <dbReference type="Google" id="ProtNLM"/>
    </source>
</evidence>
<dbReference type="Proteomes" id="UP000193498">
    <property type="component" value="Unassembled WGS sequence"/>
</dbReference>
<dbReference type="PANTHER" id="PTHR39336">
    <property type="entry name" value="PYRIDOXAMINE PHOSPHATE OXIDASE FAMILY PROTEIN (AFU_ORTHOLOGUE AFUA_6G11440)"/>
    <property type="match status" value="1"/>
</dbReference>
<dbReference type="OrthoDB" id="539398at2759"/>
<sequence>MGQFFQSISSNTRKFVTQQQVFWVASAPLSSDGHVNVSPKGTKLVVKEGDESYSELDAFWVINENQVGYFDFYGSGVETLSHLREAGNGRITIQFNAFEGSPRIIRLFGHGKAYDVDTPEFVEHLPMELKDSIAKLDLVRSIIIVDVNLVGSSCGYGVPFMSFDKHRINFTSHIEKKKKKAVDSLINDYRISCGNSIDSLPPYPTSLAARAPLSQSLPLNQNLYVVAAAFALGMIVSQLFSLAL</sequence>
<evidence type="ECO:0000313" key="1">
    <source>
        <dbReference type="EMBL" id="ORX93538.1"/>
    </source>
</evidence>